<dbReference type="Proteomes" id="UP000265520">
    <property type="component" value="Unassembled WGS sequence"/>
</dbReference>
<keyword evidence="3" id="KW-1185">Reference proteome</keyword>
<comment type="caution">
    <text evidence="2">The sequence shown here is derived from an EMBL/GenBank/DDBJ whole genome shotgun (WGS) entry which is preliminary data.</text>
</comment>
<reference evidence="2 3" key="1">
    <citation type="journal article" date="2018" name="Front. Plant Sci.">
        <title>Red Clover (Trifolium pratense) and Zigzag Clover (T. medium) - A Picture of Genomic Similarities and Differences.</title>
        <authorList>
            <person name="Dluhosova J."/>
            <person name="Istvanek J."/>
            <person name="Nedelnik J."/>
            <person name="Repkova J."/>
        </authorList>
    </citation>
    <scope>NUCLEOTIDE SEQUENCE [LARGE SCALE GENOMIC DNA]</scope>
    <source>
        <strain evidence="3">cv. 10/8</strain>
        <tissue evidence="2">Leaf</tissue>
    </source>
</reference>
<feature type="non-terminal residue" evidence="2">
    <location>
        <position position="71"/>
    </location>
</feature>
<sequence length="71" mass="7775">DLRWGGGGCDGSVKGGGGGGYDGSEMEVMWGCGGEVLTWRCWIWRHWCVVDVVCDWLSSIRDSLTAYKSVE</sequence>
<evidence type="ECO:0000256" key="1">
    <source>
        <dbReference type="SAM" id="MobiDB-lite"/>
    </source>
</evidence>
<proteinExistence type="predicted"/>
<feature type="region of interest" description="Disordered" evidence="1">
    <location>
        <begin position="1"/>
        <end position="20"/>
    </location>
</feature>
<accession>A0A392VKW8</accession>
<name>A0A392VKW8_9FABA</name>
<evidence type="ECO:0000313" key="3">
    <source>
        <dbReference type="Proteomes" id="UP000265520"/>
    </source>
</evidence>
<protein>
    <submittedName>
        <fullName evidence="2">Uncharacterized protein</fullName>
    </submittedName>
</protein>
<evidence type="ECO:0000313" key="2">
    <source>
        <dbReference type="EMBL" id="MCI87040.1"/>
    </source>
</evidence>
<feature type="non-terminal residue" evidence="2">
    <location>
        <position position="1"/>
    </location>
</feature>
<dbReference type="EMBL" id="LXQA011156044">
    <property type="protein sequence ID" value="MCI87040.1"/>
    <property type="molecule type" value="Genomic_DNA"/>
</dbReference>
<organism evidence="2 3">
    <name type="scientific">Trifolium medium</name>
    <dbReference type="NCBI Taxonomy" id="97028"/>
    <lineage>
        <taxon>Eukaryota</taxon>
        <taxon>Viridiplantae</taxon>
        <taxon>Streptophyta</taxon>
        <taxon>Embryophyta</taxon>
        <taxon>Tracheophyta</taxon>
        <taxon>Spermatophyta</taxon>
        <taxon>Magnoliopsida</taxon>
        <taxon>eudicotyledons</taxon>
        <taxon>Gunneridae</taxon>
        <taxon>Pentapetalae</taxon>
        <taxon>rosids</taxon>
        <taxon>fabids</taxon>
        <taxon>Fabales</taxon>
        <taxon>Fabaceae</taxon>
        <taxon>Papilionoideae</taxon>
        <taxon>50 kb inversion clade</taxon>
        <taxon>NPAAA clade</taxon>
        <taxon>Hologalegina</taxon>
        <taxon>IRL clade</taxon>
        <taxon>Trifolieae</taxon>
        <taxon>Trifolium</taxon>
    </lineage>
</organism>
<dbReference type="AlphaFoldDB" id="A0A392VKW8"/>